<feature type="region of interest" description="Disordered" evidence="1">
    <location>
        <begin position="1"/>
        <end position="35"/>
    </location>
</feature>
<name>A0A3D8RIF2_9HELO</name>
<evidence type="ECO:0000313" key="2">
    <source>
        <dbReference type="EMBL" id="RDW73823.1"/>
    </source>
</evidence>
<accession>A0A3D8RIF2</accession>
<dbReference type="AlphaFoldDB" id="A0A3D8RIF2"/>
<gene>
    <name evidence="2" type="ORF">BP5796_07265</name>
</gene>
<sequence>MPPSKVQKTERTHEENQERAYIAASRRSDRSLEARVESARRASEIHKKRTGRALKVTEQDVLNEEMYEEEEDDLPYPYRRLMNAQLQTGSPEFNHRLSTYLTNHLAMRTALEQSIANSYQLQNGSNMPYNYNPQLMFPSPMFAHQPPTQQQAMPLQSPHQQQPHSPSGAYRHAPYPQPNPYQGQHHRSASIAVPQELNGGHKGSPSLTNTEHQRRLSLPAAPGDIAHATPATTPSNPSTPSLESPGPGRPPPKQRPSFSQGTFDQLKLRNAQHQQIPNQQFYPSYNMNPVMGSTDFGFLSNIYPLTTQPSAETEMFLGAQFHPSNHNTGLDSTMLGDHKYARLEDFDFNDTFSMPPEHEPPIKTENQFKGLGSSSSANDMPPFSAGAQNHFFNEAFEKGLEASPSGTPGLNADTWDSFIDFSLPNSSQ</sequence>
<keyword evidence="3" id="KW-1185">Reference proteome</keyword>
<comment type="caution">
    <text evidence="2">The sequence shown here is derived from an EMBL/GenBank/DDBJ whole genome shotgun (WGS) entry which is preliminary data.</text>
</comment>
<feature type="compositionally biased region" description="Polar residues" evidence="1">
    <location>
        <begin position="364"/>
        <end position="377"/>
    </location>
</feature>
<feature type="region of interest" description="Disordered" evidence="1">
    <location>
        <begin position="138"/>
        <end position="187"/>
    </location>
</feature>
<protein>
    <submittedName>
        <fullName evidence="2">Uncharacterized protein</fullName>
    </submittedName>
</protein>
<feature type="compositionally biased region" description="Low complexity" evidence="1">
    <location>
        <begin position="156"/>
        <end position="167"/>
    </location>
</feature>
<evidence type="ECO:0000313" key="3">
    <source>
        <dbReference type="Proteomes" id="UP000256328"/>
    </source>
</evidence>
<feature type="region of interest" description="Disordered" evidence="1">
    <location>
        <begin position="357"/>
        <end position="377"/>
    </location>
</feature>
<feature type="compositionally biased region" description="Basic and acidic residues" evidence="1">
    <location>
        <begin position="7"/>
        <end position="18"/>
    </location>
</feature>
<dbReference type="EMBL" id="PDLN01000010">
    <property type="protein sequence ID" value="RDW73823.1"/>
    <property type="molecule type" value="Genomic_DNA"/>
</dbReference>
<evidence type="ECO:0000256" key="1">
    <source>
        <dbReference type="SAM" id="MobiDB-lite"/>
    </source>
</evidence>
<dbReference type="Proteomes" id="UP000256328">
    <property type="component" value="Unassembled WGS sequence"/>
</dbReference>
<feature type="compositionally biased region" description="Low complexity" evidence="1">
    <location>
        <begin position="229"/>
        <end position="246"/>
    </location>
</feature>
<feature type="region of interest" description="Disordered" evidence="1">
    <location>
        <begin position="223"/>
        <end position="260"/>
    </location>
</feature>
<reference evidence="2 3" key="1">
    <citation type="journal article" date="2018" name="IMA Fungus">
        <title>IMA Genome-F 9: Draft genome sequence of Annulohypoxylon stygium, Aspergillus mulundensis, Berkeleyomyces basicola (syn. Thielaviopsis basicola), Ceratocystis smalleyi, two Cercospora beticola strains, Coleophoma cylindrospora, Fusarium fracticaudum, Phialophora cf. hyalina, and Morchella septimelata.</title>
        <authorList>
            <person name="Wingfield B.D."/>
            <person name="Bills G.F."/>
            <person name="Dong Y."/>
            <person name="Huang W."/>
            <person name="Nel W.J."/>
            <person name="Swalarsk-Parry B.S."/>
            <person name="Vaghefi N."/>
            <person name="Wilken P.M."/>
            <person name="An Z."/>
            <person name="de Beer Z.W."/>
            <person name="De Vos L."/>
            <person name="Chen L."/>
            <person name="Duong T.A."/>
            <person name="Gao Y."/>
            <person name="Hammerbacher A."/>
            <person name="Kikkert J.R."/>
            <person name="Li Y."/>
            <person name="Li H."/>
            <person name="Li K."/>
            <person name="Li Q."/>
            <person name="Liu X."/>
            <person name="Ma X."/>
            <person name="Naidoo K."/>
            <person name="Pethybridge S.J."/>
            <person name="Sun J."/>
            <person name="Steenkamp E.T."/>
            <person name="van der Nest M.A."/>
            <person name="van Wyk S."/>
            <person name="Wingfield M.J."/>
            <person name="Xiong C."/>
            <person name="Yue Q."/>
            <person name="Zhang X."/>
        </authorList>
    </citation>
    <scope>NUCLEOTIDE SEQUENCE [LARGE SCALE GENOMIC DNA]</scope>
    <source>
        <strain evidence="2 3">BP5796</strain>
    </source>
</reference>
<proteinExistence type="predicted"/>
<organism evidence="2 3">
    <name type="scientific">Coleophoma crateriformis</name>
    <dbReference type="NCBI Taxonomy" id="565419"/>
    <lineage>
        <taxon>Eukaryota</taxon>
        <taxon>Fungi</taxon>
        <taxon>Dikarya</taxon>
        <taxon>Ascomycota</taxon>
        <taxon>Pezizomycotina</taxon>
        <taxon>Leotiomycetes</taxon>
        <taxon>Helotiales</taxon>
        <taxon>Dermateaceae</taxon>
        <taxon>Coleophoma</taxon>
    </lineage>
</organism>
<feature type="compositionally biased region" description="Basic and acidic residues" evidence="1">
    <location>
        <begin position="26"/>
        <end position="35"/>
    </location>
</feature>
<dbReference type="OrthoDB" id="5397087at2759"/>